<dbReference type="InterPro" id="IPR016024">
    <property type="entry name" value="ARM-type_fold"/>
</dbReference>
<evidence type="ECO:0000313" key="9">
    <source>
        <dbReference type="Proteomes" id="UP000011518"/>
    </source>
</evidence>
<gene>
    <name evidence="8" type="ORF">TREES_T100016409</name>
</gene>
<dbReference type="PANTHER" id="PTHR24363:SF5">
    <property type="entry name" value="SERINE_THREONINE KINASE-LIKE DOMAIN-CONTAINING PROTEIN STKLD1"/>
    <property type="match status" value="1"/>
</dbReference>
<feature type="region of interest" description="Disordered" evidence="6">
    <location>
        <begin position="160"/>
        <end position="243"/>
    </location>
</feature>
<dbReference type="InterPro" id="IPR008833">
    <property type="entry name" value="Surf2"/>
</dbReference>
<reference evidence="9" key="2">
    <citation type="journal article" date="2013" name="Nat. Commun.">
        <title>Genome of the Chinese tree shrew.</title>
        <authorList>
            <person name="Fan Y."/>
            <person name="Huang Z.Y."/>
            <person name="Cao C.C."/>
            <person name="Chen C.S."/>
            <person name="Chen Y.X."/>
            <person name="Fan D.D."/>
            <person name="He J."/>
            <person name="Hou H.L."/>
            <person name="Hu L."/>
            <person name="Hu X.T."/>
            <person name="Jiang X.T."/>
            <person name="Lai R."/>
            <person name="Lang Y.S."/>
            <person name="Liang B."/>
            <person name="Liao S.G."/>
            <person name="Mu D."/>
            <person name="Ma Y.Y."/>
            <person name="Niu Y.Y."/>
            <person name="Sun X.Q."/>
            <person name="Xia J.Q."/>
            <person name="Xiao J."/>
            <person name="Xiong Z.Q."/>
            <person name="Xu L."/>
            <person name="Yang L."/>
            <person name="Zhang Y."/>
            <person name="Zhao W."/>
            <person name="Zhao X.D."/>
            <person name="Zheng Y.T."/>
            <person name="Zhou J.M."/>
            <person name="Zhu Y.B."/>
            <person name="Zhang G.J."/>
            <person name="Wang J."/>
            <person name="Yao Y.G."/>
        </authorList>
    </citation>
    <scope>NUCLEOTIDE SEQUENCE [LARGE SCALE GENOMIC DNA]</scope>
</reference>
<dbReference type="PANTHER" id="PTHR24363">
    <property type="entry name" value="SERINE/THREONINE PROTEIN KINASE"/>
    <property type="match status" value="1"/>
</dbReference>
<feature type="compositionally biased region" description="Polar residues" evidence="6">
    <location>
        <begin position="207"/>
        <end position="219"/>
    </location>
</feature>
<evidence type="ECO:0000256" key="5">
    <source>
        <dbReference type="ARBA" id="ARBA00081628"/>
    </source>
</evidence>
<feature type="compositionally biased region" description="Basic and acidic residues" evidence="6">
    <location>
        <begin position="11"/>
        <end position="21"/>
    </location>
</feature>
<dbReference type="STRING" id="246437.L8YC44"/>
<feature type="domain" description="Protein kinase" evidence="7">
    <location>
        <begin position="252"/>
        <end position="539"/>
    </location>
</feature>
<dbReference type="InParanoid" id="L8YC44"/>
<dbReference type="InterPro" id="IPR000719">
    <property type="entry name" value="Prot_kinase_dom"/>
</dbReference>
<dbReference type="Pfam" id="PF05477">
    <property type="entry name" value="SURF2"/>
    <property type="match status" value="1"/>
</dbReference>
<dbReference type="GO" id="GO:0005524">
    <property type="term" value="F:ATP binding"/>
    <property type="evidence" value="ECO:0007669"/>
    <property type="project" value="UniProtKB-KW"/>
</dbReference>
<dbReference type="eggNOG" id="KOG0198">
    <property type="taxonomic scope" value="Eukaryota"/>
</dbReference>
<sequence length="926" mass="103136">MGPRTLSPREITGDVKAEGHRAGCAPGRDGGRALEGAGREPRPPDRRSAHPQVRCALTGHELPCRLPELQVYTRGKKYQRLIRASPAFDYADFEPHIVPSTKNPHQLFCKLTLRHINRSPEHVLRHTQGRRYLKALQKYEECQKQGVEYVPACLLQRRRRREDQMDSTGPPHPTAFWEPATSEEGEEGLSDDSMADLYPPELFTTKDLGQTKNGDSSDVSTEDEQPEPLREQATGDKGQGTGLGAVRKRKRGKILSQLNPGALGVNLIVEEARTTVSHVLKQVECVDEHQANEALEEVHTPVLAPDLCTCVLVLQLMPLLRLQHAHVSVYEEMFIMWNKEISSLFLCLVMEYSKGSFQKVIEKKRKAKAVIDSEWLQNVLGQVLDALEYLHQLGVIHRNLKPSNIALVSKNHCKLQDLSCNSLMTDTAKWKVRAEEDPLHKSWMAPEALDFSFSQKSDIWSLGCIILDMVTCSFMDETEAMHLRKSLRQHPGSLKGVLKTVEEKKVPDADTFTSLLPWMLQVNPSDRISIRDVIRATFVSGSFKSSCVALTLHQQVVPVSITDMLLQNNVASILGLPWPPELLEVVITVMNQHMRTLDIQMCACSLLLRVLGQAWGRPGFSLARAALAQNPDAEVPCNSRVLTTLLSATQSHPEVEPLVVVVSSLLTIISSQESALERLQEAGLFEHIPEYLARFPDNRDICLNGLGLLWALLVDAVVVNKAPLEKIPALVIQVLATYPTDMEVAEAGCAVFWLLSLLGCIHESQFEQVVALLLRSIRLCQDRVLLVSNAYRGLASLTKVSELAAFRVVLPEEGSSGLALIKETCAQYQDDPEVVEHVCMLLVHLSSYEEILPELLSQGIRSLVQDIRGRFTSSVELVSYAEKVLLRLEAATPPSPQEWKPPSSEAREEADAPKGSFLHRCLLSPP</sequence>
<evidence type="ECO:0000256" key="3">
    <source>
        <dbReference type="ARBA" id="ARBA00072818"/>
    </source>
</evidence>
<dbReference type="Gene3D" id="1.25.10.10">
    <property type="entry name" value="Leucine-rich Repeat Variant"/>
    <property type="match status" value="1"/>
</dbReference>
<organism evidence="8 9">
    <name type="scientific">Tupaia chinensis</name>
    <name type="common">Chinese tree shrew</name>
    <name type="synonym">Tupaia belangeri chinensis</name>
    <dbReference type="NCBI Taxonomy" id="246437"/>
    <lineage>
        <taxon>Eukaryota</taxon>
        <taxon>Metazoa</taxon>
        <taxon>Chordata</taxon>
        <taxon>Craniata</taxon>
        <taxon>Vertebrata</taxon>
        <taxon>Euteleostomi</taxon>
        <taxon>Mammalia</taxon>
        <taxon>Eutheria</taxon>
        <taxon>Euarchontoglires</taxon>
        <taxon>Scandentia</taxon>
        <taxon>Tupaiidae</taxon>
        <taxon>Tupaia</taxon>
    </lineage>
</organism>
<dbReference type="Gene3D" id="1.10.510.10">
    <property type="entry name" value="Transferase(Phosphotransferase) domain 1"/>
    <property type="match status" value="1"/>
</dbReference>
<evidence type="ECO:0000256" key="4">
    <source>
        <dbReference type="ARBA" id="ARBA00079669"/>
    </source>
</evidence>
<dbReference type="FunFam" id="1.25.10.10:FF:000579">
    <property type="entry name" value="Serine/threonine kinase like domain containing 1"/>
    <property type="match status" value="1"/>
</dbReference>
<keyword evidence="2" id="KW-0067">ATP-binding</keyword>
<reference evidence="9" key="1">
    <citation type="submission" date="2012-07" db="EMBL/GenBank/DDBJ databases">
        <title>Genome of the Chinese tree shrew, a rising model animal genetically related to primates.</title>
        <authorList>
            <person name="Zhang G."/>
            <person name="Fan Y."/>
            <person name="Yao Y."/>
            <person name="Huang Z."/>
        </authorList>
    </citation>
    <scope>NUCLEOTIDE SEQUENCE [LARGE SCALE GENOMIC DNA]</scope>
</reference>
<evidence type="ECO:0000256" key="2">
    <source>
        <dbReference type="ARBA" id="ARBA00022840"/>
    </source>
</evidence>
<evidence type="ECO:0000256" key="6">
    <source>
        <dbReference type="SAM" id="MobiDB-lite"/>
    </source>
</evidence>
<dbReference type="FunCoup" id="L8YC44">
    <property type="interactions" value="257"/>
</dbReference>
<feature type="region of interest" description="Disordered" evidence="6">
    <location>
        <begin position="892"/>
        <end position="916"/>
    </location>
</feature>
<keyword evidence="8" id="KW-0808">Transferase</keyword>
<dbReference type="GO" id="GO:0004674">
    <property type="term" value="F:protein serine/threonine kinase activity"/>
    <property type="evidence" value="ECO:0007669"/>
    <property type="project" value="TreeGrafter"/>
</dbReference>
<dbReference type="CDD" id="cd00180">
    <property type="entry name" value="PKc"/>
    <property type="match status" value="1"/>
</dbReference>
<dbReference type="FunFam" id="1.10.510.10:FF:000911">
    <property type="entry name" value="Serine/threonine kinase like domain containing 1"/>
    <property type="match status" value="1"/>
</dbReference>
<feature type="region of interest" description="Disordered" evidence="6">
    <location>
        <begin position="1"/>
        <end position="50"/>
    </location>
</feature>
<accession>L8YC44</accession>
<evidence type="ECO:0000256" key="1">
    <source>
        <dbReference type="ARBA" id="ARBA00022741"/>
    </source>
</evidence>
<name>L8YC44_TUPCH</name>
<dbReference type="Pfam" id="PF00069">
    <property type="entry name" value="Pkinase"/>
    <property type="match status" value="1"/>
</dbReference>
<dbReference type="SUPFAM" id="SSF56112">
    <property type="entry name" value="Protein kinase-like (PK-like)"/>
    <property type="match status" value="1"/>
</dbReference>
<feature type="compositionally biased region" description="Basic and acidic residues" evidence="6">
    <location>
        <begin position="29"/>
        <end position="48"/>
    </location>
</feature>
<dbReference type="EMBL" id="KB364395">
    <property type="protein sequence ID" value="ELV12659.1"/>
    <property type="molecule type" value="Genomic_DNA"/>
</dbReference>
<dbReference type="InterPro" id="IPR011009">
    <property type="entry name" value="Kinase-like_dom_sf"/>
</dbReference>
<dbReference type="PROSITE" id="PS50011">
    <property type="entry name" value="PROTEIN_KINASE_DOM"/>
    <property type="match status" value="1"/>
</dbReference>
<dbReference type="Proteomes" id="UP000011518">
    <property type="component" value="Unassembled WGS sequence"/>
</dbReference>
<keyword evidence="8" id="KW-0418">Kinase</keyword>
<feature type="compositionally biased region" description="Acidic residues" evidence="6">
    <location>
        <begin position="181"/>
        <end position="194"/>
    </location>
</feature>
<evidence type="ECO:0000313" key="8">
    <source>
        <dbReference type="EMBL" id="ELV12659.1"/>
    </source>
</evidence>
<dbReference type="SUPFAM" id="SSF48371">
    <property type="entry name" value="ARM repeat"/>
    <property type="match status" value="1"/>
</dbReference>
<keyword evidence="9" id="KW-1185">Reference proteome</keyword>
<dbReference type="AlphaFoldDB" id="L8YC44"/>
<evidence type="ECO:0000259" key="7">
    <source>
        <dbReference type="PROSITE" id="PS50011"/>
    </source>
</evidence>
<proteinExistence type="predicted"/>
<protein>
    <recommendedName>
        <fullName evidence="3">Serine/threonine kinase-like domain-containing protein STKLD1</fullName>
    </recommendedName>
    <alternativeName>
        <fullName evidence="5">Serine/threonine kinase-like domain-containing protein 1</fullName>
    </alternativeName>
    <alternativeName>
        <fullName evidence="4">Sugen kinase 071</fullName>
    </alternativeName>
</protein>
<dbReference type="InterPro" id="IPR011989">
    <property type="entry name" value="ARM-like"/>
</dbReference>
<keyword evidence="1" id="KW-0547">Nucleotide-binding</keyword>